<evidence type="ECO:0000256" key="10">
    <source>
        <dbReference type="ARBA" id="ARBA00038897"/>
    </source>
</evidence>
<dbReference type="PROSITE" id="PS51379">
    <property type="entry name" value="4FE4S_FER_2"/>
    <property type="match status" value="1"/>
</dbReference>
<dbReference type="PROSITE" id="PS51387">
    <property type="entry name" value="FAD_PCMH"/>
    <property type="match status" value="1"/>
</dbReference>
<evidence type="ECO:0000259" key="12">
    <source>
        <dbReference type="PROSITE" id="PS51387"/>
    </source>
</evidence>
<feature type="domain" description="4Fe-4S ferredoxin-type" evidence="11">
    <location>
        <begin position="599"/>
        <end position="629"/>
    </location>
</feature>
<evidence type="ECO:0000256" key="2">
    <source>
        <dbReference type="ARBA" id="ARBA00008000"/>
    </source>
</evidence>
<dbReference type="GO" id="GO:0051536">
    <property type="term" value="F:iron-sulfur cluster binding"/>
    <property type="evidence" value="ECO:0007669"/>
    <property type="project" value="UniProtKB-KW"/>
</dbReference>
<dbReference type="EC" id="1.1.2.4" evidence="10"/>
<evidence type="ECO:0000256" key="9">
    <source>
        <dbReference type="ARBA" id="ARBA00023014"/>
    </source>
</evidence>
<dbReference type="Proteomes" id="UP000250166">
    <property type="component" value="Unassembled WGS sequence"/>
</dbReference>
<keyword evidence="5" id="KW-0274">FAD</keyword>
<protein>
    <recommendedName>
        <fullName evidence="10">D-lactate dehydrogenase (cytochrome)</fullName>
        <ecNumber evidence="10">1.1.2.4</ecNumber>
    </recommendedName>
</protein>
<dbReference type="GO" id="GO:0008720">
    <property type="term" value="F:D-lactate dehydrogenase (NAD+) activity"/>
    <property type="evidence" value="ECO:0007669"/>
    <property type="project" value="TreeGrafter"/>
</dbReference>
<dbReference type="InterPro" id="IPR017900">
    <property type="entry name" value="4Fe4S_Fe_S_CS"/>
</dbReference>
<dbReference type="SUPFAM" id="SSF55103">
    <property type="entry name" value="FAD-linked oxidases, C-terminal domain"/>
    <property type="match status" value="1"/>
</dbReference>
<keyword evidence="3" id="KW-0285">Flavoprotein</keyword>
<dbReference type="InterPro" id="IPR017896">
    <property type="entry name" value="4Fe4S_Fe-S-bd"/>
</dbReference>
<evidence type="ECO:0000313" key="14">
    <source>
        <dbReference type="Proteomes" id="UP000250166"/>
    </source>
</evidence>
<dbReference type="InterPro" id="IPR016169">
    <property type="entry name" value="FAD-bd_PCMH_sub2"/>
</dbReference>
<evidence type="ECO:0000256" key="8">
    <source>
        <dbReference type="ARBA" id="ARBA00023004"/>
    </source>
</evidence>
<dbReference type="InterPro" id="IPR016164">
    <property type="entry name" value="FAD-linked_Oxase-like_C"/>
</dbReference>
<keyword evidence="6" id="KW-0809">Transit peptide</keyword>
<dbReference type="PANTHER" id="PTHR11748:SF111">
    <property type="entry name" value="D-LACTATE DEHYDROGENASE, MITOCHONDRIAL-RELATED"/>
    <property type="match status" value="1"/>
</dbReference>
<evidence type="ECO:0000313" key="13">
    <source>
        <dbReference type="EMBL" id="SQB97657.1"/>
    </source>
</evidence>
<keyword evidence="4" id="KW-0479">Metal-binding</keyword>
<dbReference type="Gene3D" id="3.30.465.10">
    <property type="match status" value="1"/>
</dbReference>
<dbReference type="InterPro" id="IPR009051">
    <property type="entry name" value="Helical_ferredxn"/>
</dbReference>
<dbReference type="InterPro" id="IPR004113">
    <property type="entry name" value="FAD-bd_oxidored_4_C"/>
</dbReference>
<sequence>MGNNAIHTAQRNMYNIFDSVNNQGDDLGLDQVYLDFYHDAKVFLGHRIFKDYLRRFAYGIDASCYRYIPKLVIWAHTEEEIQKIFALSHKYKLALTFRAAGTSLSGQASSQSVLVVCNNIHWKNISLVFDLGNSHNPSDTGLAHSHQANTSANTSTYASANKTAQPNAPVSIWCDCGVIGADANLALKAYQRKIGPDPATINNALIGGIFSNNSSGMCCGVKQNSYQTIKSIRVILSDGYILDTSSEQNLKDFCVTYPHIVENLLALREKILSDSALTAQIKRKFAIKNTTGYGINAFVDFEDIKGILDHIFIGAEGTLGFVSRVEYECVRDFTYKACALLFYENLALTAQAIKILAKNDSIVSAAEMLDYSSLVSVQNIQGMPAEIKQITEGNCAILVQLEEDSKEALNRNIATITTELESIPTCFGMRFSFDTKEQEIWWKVRKGLLPYTASMRPSGATVITEDICFEIEYFAPGVEGIAKLFKQYGFEGVIFGHALSGNVHFIITPMLGDENECQRFGVFMEALVELVVSFGGSIKAEHGTGRMMAPFVEKEWGAKAYQINQKIKGIFDSAHLINPDVILTDDKDIHLKNLKPSNANLIEDYLDACMECGFCEKICPSRNLTLTPRQRIAVYREIERLKSMQNLNEINEIEQKELEALQKGYEYFGVETCATCSMCATLCPLEIDTAKIALHKSQTHAPITESMVRFFANHIEITTQFMRFGVGCANVANTLLGQTLTKNIAQKLHRFCKTPVLLDFFPTKNTYALTSRFITQECEDKRQENKHQNNRENMHKNECQENNHKENGRVIYFSSCLNRAFAPSAQAKDKRSIAEVFENLCKKARFSVIYPPNIEELCCSKAYKNHPKIANKLAKQAYQSLLQASENGAIPIVCDHSACSLELLKIITDFARQNNTKPLKILDMPAFIQEYLSPLLQFIPNAQKVALYAPCSTRNLSTKAESSKSCNWEEAIFALARLCGANIAYDSNVKCCGFAGNKGFLTPELNKSALEYFGEHNGKSLFSDVKQGYSSSSTCEIGLSDRSGFVWQHIVYLADSCTK</sequence>
<name>A0A2X3B7I5_9HELI</name>
<evidence type="ECO:0000256" key="1">
    <source>
        <dbReference type="ARBA" id="ARBA00001974"/>
    </source>
</evidence>
<keyword evidence="9" id="KW-0411">Iron-sulfur</keyword>
<organism evidence="13 14">
    <name type="scientific">Helicobacter fennelliae</name>
    <dbReference type="NCBI Taxonomy" id="215"/>
    <lineage>
        <taxon>Bacteria</taxon>
        <taxon>Pseudomonadati</taxon>
        <taxon>Campylobacterota</taxon>
        <taxon>Epsilonproteobacteria</taxon>
        <taxon>Campylobacterales</taxon>
        <taxon>Helicobacteraceae</taxon>
        <taxon>Helicobacter</taxon>
    </lineage>
</organism>
<dbReference type="InterPro" id="IPR016167">
    <property type="entry name" value="FAD-bd_PCMH_sub1"/>
</dbReference>
<dbReference type="PANTHER" id="PTHR11748">
    <property type="entry name" value="D-LACTATE DEHYDROGENASE"/>
    <property type="match status" value="1"/>
</dbReference>
<dbReference type="PROSITE" id="PS00198">
    <property type="entry name" value="4FE4S_FER_1"/>
    <property type="match status" value="2"/>
</dbReference>
<gene>
    <name evidence="13" type="ORF">NCTC13102_00307</name>
</gene>
<evidence type="ECO:0000259" key="11">
    <source>
        <dbReference type="PROSITE" id="PS51379"/>
    </source>
</evidence>
<evidence type="ECO:0000256" key="3">
    <source>
        <dbReference type="ARBA" id="ARBA00022630"/>
    </source>
</evidence>
<dbReference type="SUPFAM" id="SSF46548">
    <property type="entry name" value="alpha-helical ferredoxin"/>
    <property type="match status" value="1"/>
</dbReference>
<dbReference type="GO" id="GO:0004458">
    <property type="term" value="F:D-lactate dehydrogenase (cytochrome) activity"/>
    <property type="evidence" value="ECO:0007669"/>
    <property type="project" value="UniProtKB-EC"/>
</dbReference>
<proteinExistence type="inferred from homology"/>
<evidence type="ECO:0000256" key="6">
    <source>
        <dbReference type="ARBA" id="ARBA00022946"/>
    </source>
</evidence>
<evidence type="ECO:0000256" key="4">
    <source>
        <dbReference type="ARBA" id="ARBA00022723"/>
    </source>
</evidence>
<dbReference type="SUPFAM" id="SSF56176">
    <property type="entry name" value="FAD-binding/transporter-associated domain-like"/>
    <property type="match status" value="1"/>
</dbReference>
<comment type="similarity">
    <text evidence="2">Belongs to the FAD-binding oxidoreductase/transferase type 4 family.</text>
</comment>
<dbReference type="InterPro" id="IPR006094">
    <property type="entry name" value="Oxid_FAD_bind_N"/>
</dbReference>
<dbReference type="Gene3D" id="3.30.70.2740">
    <property type="match status" value="1"/>
</dbReference>
<keyword evidence="8" id="KW-0408">Iron</keyword>
<dbReference type="GO" id="GO:0046872">
    <property type="term" value="F:metal ion binding"/>
    <property type="evidence" value="ECO:0007669"/>
    <property type="project" value="UniProtKB-KW"/>
</dbReference>
<evidence type="ECO:0000256" key="7">
    <source>
        <dbReference type="ARBA" id="ARBA00023002"/>
    </source>
</evidence>
<dbReference type="Pfam" id="PF13183">
    <property type="entry name" value="Fer4_8"/>
    <property type="match status" value="1"/>
</dbReference>
<dbReference type="GO" id="GO:0071949">
    <property type="term" value="F:FAD binding"/>
    <property type="evidence" value="ECO:0007669"/>
    <property type="project" value="InterPro"/>
</dbReference>
<dbReference type="Gene3D" id="1.10.1060.10">
    <property type="entry name" value="Alpha-helical ferredoxin"/>
    <property type="match status" value="1"/>
</dbReference>
<dbReference type="Pfam" id="PF02913">
    <property type="entry name" value="FAD-oxidase_C"/>
    <property type="match status" value="1"/>
</dbReference>
<comment type="cofactor">
    <cofactor evidence="1">
        <name>FAD</name>
        <dbReference type="ChEBI" id="CHEBI:57692"/>
    </cofactor>
</comment>
<dbReference type="Gene3D" id="3.30.43.10">
    <property type="entry name" value="Uridine Diphospho-n-acetylenolpyruvylglucosamine Reductase, domain 2"/>
    <property type="match status" value="1"/>
</dbReference>
<keyword evidence="7" id="KW-0560">Oxidoreductase</keyword>
<dbReference type="EMBL" id="UAWL01000006">
    <property type="protein sequence ID" value="SQB97657.1"/>
    <property type="molecule type" value="Genomic_DNA"/>
</dbReference>
<feature type="domain" description="FAD-binding PCMH-type" evidence="12">
    <location>
        <begin position="65"/>
        <end position="332"/>
    </location>
</feature>
<dbReference type="InterPro" id="IPR016166">
    <property type="entry name" value="FAD-bd_PCMH"/>
</dbReference>
<dbReference type="AlphaFoldDB" id="A0A2X3B7I5"/>
<dbReference type="Pfam" id="PF01565">
    <property type="entry name" value="FAD_binding_4"/>
    <property type="match status" value="1"/>
</dbReference>
<accession>A0A2X3B7I5</accession>
<dbReference type="RefSeq" id="WP_112058273.1">
    <property type="nucleotide sequence ID" value="NZ_UAWL01000006.1"/>
</dbReference>
<evidence type="ECO:0000256" key="5">
    <source>
        <dbReference type="ARBA" id="ARBA00022827"/>
    </source>
</evidence>
<reference evidence="13 14" key="1">
    <citation type="submission" date="2018-06" db="EMBL/GenBank/DDBJ databases">
        <authorList>
            <consortium name="Pathogen Informatics"/>
            <person name="Doyle S."/>
        </authorList>
    </citation>
    <scope>NUCLEOTIDE SEQUENCE [LARGE SCALE GENOMIC DNA]</scope>
    <source>
        <strain evidence="13 14">NCTC13102</strain>
    </source>
</reference>
<dbReference type="InterPro" id="IPR036318">
    <property type="entry name" value="FAD-bd_PCMH-like_sf"/>
</dbReference>
<dbReference type="GO" id="GO:1903457">
    <property type="term" value="P:lactate catabolic process"/>
    <property type="evidence" value="ECO:0007669"/>
    <property type="project" value="TreeGrafter"/>
</dbReference>